<dbReference type="Gene3D" id="1.10.357.10">
    <property type="entry name" value="Tetracycline Repressor, domain 2"/>
    <property type="match status" value="1"/>
</dbReference>
<dbReference type="InterPro" id="IPR036271">
    <property type="entry name" value="Tet_transcr_reg_TetR-rel_C_sf"/>
</dbReference>
<gene>
    <name evidence="2" type="ORF">FHX71_001863</name>
</gene>
<dbReference type="AlphaFoldDB" id="A0A7W3J7V7"/>
<dbReference type="EMBL" id="JACGWV010000001">
    <property type="protein sequence ID" value="MBA8807921.1"/>
    <property type="molecule type" value="Genomic_DNA"/>
</dbReference>
<evidence type="ECO:0000313" key="2">
    <source>
        <dbReference type="EMBL" id="MBA8807921.1"/>
    </source>
</evidence>
<evidence type="ECO:0000259" key="1">
    <source>
        <dbReference type="Pfam" id="PF13977"/>
    </source>
</evidence>
<dbReference type="InterPro" id="IPR009057">
    <property type="entry name" value="Homeodomain-like_sf"/>
</dbReference>
<dbReference type="SUPFAM" id="SSF48498">
    <property type="entry name" value="Tetracyclin repressor-like, C-terminal domain"/>
    <property type="match status" value="1"/>
</dbReference>
<reference evidence="2 3" key="1">
    <citation type="submission" date="2020-07" db="EMBL/GenBank/DDBJ databases">
        <title>Sequencing the genomes of 1000 actinobacteria strains.</title>
        <authorList>
            <person name="Klenk H.-P."/>
        </authorList>
    </citation>
    <scope>NUCLEOTIDE SEQUENCE [LARGE SCALE GENOMIC DNA]</scope>
    <source>
        <strain evidence="2 3">DSM 44121</strain>
    </source>
</reference>
<proteinExistence type="predicted"/>
<dbReference type="Proteomes" id="UP000540568">
    <property type="component" value="Unassembled WGS sequence"/>
</dbReference>
<keyword evidence="3" id="KW-1185">Reference proteome</keyword>
<dbReference type="InterPro" id="IPR039538">
    <property type="entry name" value="BetI_C"/>
</dbReference>
<dbReference type="RefSeq" id="WP_182615616.1">
    <property type="nucleotide sequence ID" value="NZ_BAAATF010000006.1"/>
</dbReference>
<feature type="domain" description="BetI-type transcriptional repressor C-terminal" evidence="1">
    <location>
        <begin position="80"/>
        <end position="192"/>
    </location>
</feature>
<dbReference type="SUPFAM" id="SSF46689">
    <property type="entry name" value="Homeodomain-like"/>
    <property type="match status" value="1"/>
</dbReference>
<dbReference type="Pfam" id="PF13977">
    <property type="entry name" value="TetR_C_6"/>
    <property type="match status" value="1"/>
</dbReference>
<protein>
    <submittedName>
        <fullName evidence="2">AcrR family transcriptional regulator</fullName>
    </submittedName>
</protein>
<sequence length="200" mass="22211">MPKRVDPDARREQVADAVIEEIVEHGLRAVTLARISARTGLSIGSIRHFFGDNLREVMRFTLGMLTQRVTSQNFTLSDDPLERVADVLTFAAPTTEKQHREHIAFTEYRVLARTDPEFAAEIAGTAQLGTEVMRSLLRDALAGRRIDEETFDQDANQLFTLIEGLSFSSALRATPLSEAEVRAIATATVARLRAAYPLVD</sequence>
<organism evidence="2 3">
    <name type="scientific">Promicromonospora sukumoe</name>
    <dbReference type="NCBI Taxonomy" id="88382"/>
    <lineage>
        <taxon>Bacteria</taxon>
        <taxon>Bacillati</taxon>
        <taxon>Actinomycetota</taxon>
        <taxon>Actinomycetes</taxon>
        <taxon>Micrococcales</taxon>
        <taxon>Promicromonosporaceae</taxon>
        <taxon>Promicromonospora</taxon>
    </lineage>
</organism>
<evidence type="ECO:0000313" key="3">
    <source>
        <dbReference type="Proteomes" id="UP000540568"/>
    </source>
</evidence>
<accession>A0A7W3J7V7</accession>
<comment type="caution">
    <text evidence="2">The sequence shown here is derived from an EMBL/GenBank/DDBJ whole genome shotgun (WGS) entry which is preliminary data.</text>
</comment>
<name>A0A7W3J7V7_9MICO</name>